<dbReference type="SUPFAM" id="SSF49777">
    <property type="entry name" value="PEBP-like"/>
    <property type="match status" value="2"/>
</dbReference>
<dbReference type="CDD" id="cd00865">
    <property type="entry name" value="PEBP_bact_arch"/>
    <property type="match status" value="1"/>
</dbReference>
<dbReference type="NCBIfam" id="TIGR00481">
    <property type="entry name" value="YbhB/YbcL family Raf kinase inhibitor-like protein"/>
    <property type="match status" value="1"/>
</dbReference>
<name>A0ABX4H6G4_9BACT</name>
<gene>
    <name evidence="1" type="ORF">CJF60_02310</name>
</gene>
<evidence type="ECO:0008006" key="3">
    <source>
        <dbReference type="Google" id="ProtNLM"/>
    </source>
</evidence>
<proteinExistence type="predicted"/>
<dbReference type="PANTHER" id="PTHR30289">
    <property type="entry name" value="UNCHARACTERIZED PROTEIN YBCL-RELATED"/>
    <property type="match status" value="1"/>
</dbReference>
<accession>A0ABX4H6G4</accession>
<reference evidence="1" key="1">
    <citation type="submission" date="2017-08" db="EMBL/GenBank/DDBJ databases">
        <authorList>
            <person name="Alvarez-Ponce D."/>
            <person name="Weitzman C.L."/>
            <person name="Tillett R.L."/>
            <person name="Sandmeier F.C."/>
            <person name="Tracy C.R."/>
        </authorList>
    </citation>
    <scope>NUCLEOTIDE SEQUENCE [LARGE SCALE GENOMIC DNA]</scope>
    <source>
        <strain evidence="1">PS6</strain>
    </source>
</reference>
<dbReference type="Pfam" id="PF01161">
    <property type="entry name" value="PBP"/>
    <property type="match status" value="2"/>
</dbReference>
<evidence type="ECO:0000313" key="1">
    <source>
        <dbReference type="EMBL" id="PAF55491.1"/>
    </source>
</evidence>
<dbReference type="InterPro" id="IPR008914">
    <property type="entry name" value="PEBP"/>
</dbReference>
<dbReference type="EMBL" id="NQMN01000001">
    <property type="protein sequence ID" value="PAF55491.1"/>
    <property type="molecule type" value="Genomic_DNA"/>
</dbReference>
<dbReference type="RefSeq" id="WP_084232368.1">
    <property type="nucleotide sequence ID" value="NZ_FWXE01000006.1"/>
</dbReference>
<dbReference type="PANTHER" id="PTHR30289:SF1">
    <property type="entry name" value="PEBP (PHOSPHATIDYLETHANOLAMINE-BINDING PROTEIN) FAMILY PROTEIN"/>
    <property type="match status" value="1"/>
</dbReference>
<sequence length="409" mass="46984">MKLKKYLTESLVYWNSEKEDNTCGCALKKALNNWQLPRRTNLNINSSSIENGYWKPESIAEYLQDLYPNSEGKSPYLKWDKVDNAKAYVVLINDWEAANVIGTPFLHWLVANLETNELELNASKLNPSLEQGFNSLASSKLTRITDQEQAKKEALKHVNYTGPGAPDTSHNYEISVYALSEKLDLPKPFYYADLHKAMHGKIIAWDSISAKLKHPNDKINYHYFDFFAPTKKYSYEPIIIKSKSVDEANYLDSKNAYKDDAPSLELSWTKVKDANYYSLVLMNNEAKSITDGNPFINWLVTNIDQNYLEENASLLSKKIVQGHSSASRNFEFKAYNPPYLDDRDLVDHEGDRYHGPISESEETTYTIYLYAHQEKLNLKQGFKLGSFSRELHGKVLSEGIYFFKVKKAN</sequence>
<dbReference type="Proteomes" id="UP000217033">
    <property type="component" value="Unassembled WGS sequence"/>
</dbReference>
<dbReference type="InterPro" id="IPR005247">
    <property type="entry name" value="YbhB_YbcL/LppC-like"/>
</dbReference>
<keyword evidence="2" id="KW-1185">Reference proteome</keyword>
<protein>
    <recommendedName>
        <fullName evidence="3">Phospholipid-binding protein</fullName>
    </recommendedName>
</protein>
<dbReference type="Gene3D" id="3.90.280.10">
    <property type="entry name" value="PEBP-like"/>
    <property type="match status" value="2"/>
</dbReference>
<comment type="caution">
    <text evidence="1">The sequence shown here is derived from an EMBL/GenBank/DDBJ whole genome shotgun (WGS) entry which is preliminary data.</text>
</comment>
<evidence type="ECO:0000313" key="2">
    <source>
        <dbReference type="Proteomes" id="UP000217033"/>
    </source>
</evidence>
<organism evidence="1 2">
    <name type="scientific">Mycoplasmopsis agassizii</name>
    <dbReference type="NCBI Taxonomy" id="33922"/>
    <lineage>
        <taxon>Bacteria</taxon>
        <taxon>Bacillati</taxon>
        <taxon>Mycoplasmatota</taxon>
        <taxon>Mycoplasmoidales</taxon>
        <taxon>Metamycoplasmataceae</taxon>
        <taxon>Mycoplasmopsis</taxon>
    </lineage>
</organism>
<dbReference type="InterPro" id="IPR036610">
    <property type="entry name" value="PEBP-like_sf"/>
</dbReference>